<dbReference type="Proteomes" id="UP000677898">
    <property type="component" value="Chromosome"/>
</dbReference>
<evidence type="ECO:0000313" key="2">
    <source>
        <dbReference type="EMBL" id="QUP55439.1"/>
    </source>
</evidence>
<keyword evidence="1" id="KW-0472">Membrane</keyword>
<gene>
    <name evidence="2" type="ORF">GO998_08960</name>
</gene>
<keyword evidence="1" id="KW-1133">Transmembrane helix</keyword>
<organism evidence="2 3">
    <name type="scientific">Ralstonia syzygii</name>
    <dbReference type="NCBI Taxonomy" id="28097"/>
    <lineage>
        <taxon>Bacteria</taxon>
        <taxon>Pseudomonadati</taxon>
        <taxon>Pseudomonadota</taxon>
        <taxon>Betaproteobacteria</taxon>
        <taxon>Burkholderiales</taxon>
        <taxon>Burkholderiaceae</taxon>
        <taxon>Ralstonia</taxon>
        <taxon>Ralstonia solanacearum species complex</taxon>
    </lineage>
</organism>
<keyword evidence="3" id="KW-1185">Reference proteome</keyword>
<protein>
    <submittedName>
        <fullName evidence="2">Anti-sigma factor</fullName>
    </submittedName>
</protein>
<feature type="transmembrane region" description="Helical" evidence="1">
    <location>
        <begin position="56"/>
        <end position="80"/>
    </location>
</feature>
<dbReference type="EMBL" id="CP046729">
    <property type="protein sequence ID" value="QUP55439.1"/>
    <property type="molecule type" value="Genomic_DNA"/>
</dbReference>
<keyword evidence="1" id="KW-0812">Transmembrane</keyword>
<reference evidence="2 3" key="1">
    <citation type="journal article" date="2021" name="Phytopathology">
        <title>Complete genome sequence of Ralstonia syzygii subsp. indonesiensis strain LLRS-1, isolated from wilted tobacco in China.</title>
        <authorList>
            <person name="Lu C.H."/>
            <person name="Li J.Y."/>
            <person name="Mi M.G."/>
            <person name="Lin Z.L."/>
            <person name="Jiang N."/>
            <person name="Gai X."/>
            <person name="Ma J.H."/>
            <person name="Lei L.P."/>
            <person name="Xia Z.Y."/>
        </authorList>
    </citation>
    <scope>NUCLEOTIDE SEQUENCE [LARGE SCALE GENOMIC DNA]</scope>
    <source>
        <strain evidence="2 3">LLRS-1</strain>
    </source>
</reference>
<proteinExistence type="predicted"/>
<accession>A0ABX7ZKY8</accession>
<evidence type="ECO:0000256" key="1">
    <source>
        <dbReference type="SAM" id="Phobius"/>
    </source>
</evidence>
<evidence type="ECO:0000313" key="3">
    <source>
        <dbReference type="Proteomes" id="UP000677898"/>
    </source>
</evidence>
<sequence length="223" mass="24715">MMDDDKAMTTLTNLLNDGSLRYRAPPYLRARVEARLPRKSLHLSWLAWRMRAIDPALALAGGGLAGVAVSAMVFAMLLLAPPQQTSRMGQELVTSHVRALLSQHSMDVLSTDQHTVKPWFNGRLNYAPPVIRLPAGDFPLAGGRVDYVDHRMVAVLIYRYQQHPIDLYVFPAASGVSTPVTDSSDGYSIVHWHQKGMDFWAVSDAEPVHVNAFVQAIRTELGN</sequence>
<name>A0ABX7ZKY8_9RALS</name>